<dbReference type="KEGG" id="mng:MNEG_15199"/>
<dbReference type="PROSITE" id="PS50082">
    <property type="entry name" value="WD_REPEATS_2"/>
    <property type="match status" value="2"/>
</dbReference>
<keyword evidence="4" id="KW-0539">Nucleus</keyword>
<dbReference type="AlphaFoldDB" id="A0A0D2MBQ3"/>
<dbReference type="GO" id="GO:0048188">
    <property type="term" value="C:Set1C/COMPASS complex"/>
    <property type="evidence" value="ECO:0007669"/>
    <property type="project" value="InterPro"/>
</dbReference>
<keyword evidence="7" id="KW-1185">Reference proteome</keyword>
<dbReference type="GeneID" id="25732836"/>
<dbReference type="STRING" id="145388.A0A0D2MBQ3"/>
<dbReference type="OrthoDB" id="196858at2759"/>
<evidence type="ECO:0000256" key="4">
    <source>
        <dbReference type="ARBA" id="ARBA00023242"/>
    </source>
</evidence>
<dbReference type="PANTHER" id="PTHR44040">
    <property type="entry name" value="RETINOBLASTOMA-BINDING PROTEIN 5"/>
    <property type="match status" value="1"/>
</dbReference>
<evidence type="ECO:0000256" key="2">
    <source>
        <dbReference type="ARBA" id="ARBA00022574"/>
    </source>
</evidence>
<evidence type="ECO:0000256" key="5">
    <source>
        <dbReference type="PROSITE-ProRule" id="PRU00221"/>
    </source>
</evidence>
<protein>
    <submittedName>
        <fullName evidence="6">Uncharacterized protein</fullName>
    </submittedName>
</protein>
<dbReference type="PANTHER" id="PTHR44040:SF1">
    <property type="entry name" value="RETINOBLASTOMA-BINDING PROTEIN 5"/>
    <property type="match status" value="1"/>
</dbReference>
<dbReference type="InterPro" id="IPR019775">
    <property type="entry name" value="WD40_repeat_CS"/>
</dbReference>
<organism evidence="6 7">
    <name type="scientific">Monoraphidium neglectum</name>
    <dbReference type="NCBI Taxonomy" id="145388"/>
    <lineage>
        <taxon>Eukaryota</taxon>
        <taxon>Viridiplantae</taxon>
        <taxon>Chlorophyta</taxon>
        <taxon>core chlorophytes</taxon>
        <taxon>Chlorophyceae</taxon>
        <taxon>CS clade</taxon>
        <taxon>Sphaeropleales</taxon>
        <taxon>Selenastraceae</taxon>
        <taxon>Monoraphidium</taxon>
    </lineage>
</organism>
<dbReference type="PROSITE" id="PS00678">
    <property type="entry name" value="WD_REPEATS_1"/>
    <property type="match status" value="1"/>
</dbReference>
<dbReference type="InterPro" id="IPR001680">
    <property type="entry name" value="WD40_rpt"/>
</dbReference>
<feature type="repeat" description="WD" evidence="5">
    <location>
        <begin position="28"/>
        <end position="69"/>
    </location>
</feature>
<dbReference type="Gene3D" id="2.130.10.10">
    <property type="entry name" value="YVTN repeat-like/Quinoprotein amine dehydrogenase"/>
    <property type="match status" value="1"/>
</dbReference>
<reference evidence="6 7" key="1">
    <citation type="journal article" date="2013" name="BMC Genomics">
        <title>Reconstruction of the lipid metabolism for the microalga Monoraphidium neglectum from its genome sequence reveals characteristics suitable for biofuel production.</title>
        <authorList>
            <person name="Bogen C."/>
            <person name="Al-Dilaimi A."/>
            <person name="Albersmeier A."/>
            <person name="Wichmann J."/>
            <person name="Grundmann M."/>
            <person name="Rupp O."/>
            <person name="Lauersen K.J."/>
            <person name="Blifernez-Klassen O."/>
            <person name="Kalinowski J."/>
            <person name="Goesmann A."/>
            <person name="Mussgnug J.H."/>
            <person name="Kruse O."/>
        </authorList>
    </citation>
    <scope>NUCLEOTIDE SEQUENCE [LARGE SCALE GENOMIC DNA]</scope>
    <source>
        <strain evidence="6 7">SAG 48.87</strain>
    </source>
</reference>
<keyword evidence="3" id="KW-0677">Repeat</keyword>
<dbReference type="InterPro" id="IPR011047">
    <property type="entry name" value="Quinoprotein_ADH-like_sf"/>
</dbReference>
<evidence type="ECO:0000313" key="6">
    <source>
        <dbReference type="EMBL" id="KIY92765.1"/>
    </source>
</evidence>
<dbReference type="Proteomes" id="UP000054498">
    <property type="component" value="Unassembled WGS sequence"/>
</dbReference>
<gene>
    <name evidence="6" type="ORF">MNEG_15199</name>
</gene>
<sequence length="231" mass="24201">MNRRLQDHFHHQQAFELPEAIEDYFDEHQAQHGAACCLAFNRHGTLLAAGTENGRVVIWDFETRGVAKVLGWAGAAAYEKEHGDADGGAAAGATATAAAASGAGVTAVAWSRSGRRLLAGDAEGKVVLWDVVAGTKPRGVIAVFDAQSGRVVDLVKVGAAARVLSLTLDRKGSFLLANCHDKVIRLLEVRRPGEGAEGVAPEGLAAALAAAEVRDCARCGEVRSLQDGRLS</sequence>
<dbReference type="InterPro" id="IPR015943">
    <property type="entry name" value="WD40/YVTN_repeat-like_dom_sf"/>
</dbReference>
<evidence type="ECO:0000256" key="1">
    <source>
        <dbReference type="ARBA" id="ARBA00004123"/>
    </source>
</evidence>
<evidence type="ECO:0000256" key="3">
    <source>
        <dbReference type="ARBA" id="ARBA00022737"/>
    </source>
</evidence>
<comment type="subcellular location">
    <subcellularLocation>
        <location evidence="1">Nucleus</location>
    </subcellularLocation>
</comment>
<evidence type="ECO:0000313" key="7">
    <source>
        <dbReference type="Proteomes" id="UP000054498"/>
    </source>
</evidence>
<feature type="repeat" description="WD" evidence="5">
    <location>
        <begin position="98"/>
        <end position="131"/>
    </location>
</feature>
<dbReference type="SUPFAM" id="SSF50998">
    <property type="entry name" value="Quinoprotein alcohol dehydrogenase-like"/>
    <property type="match status" value="1"/>
</dbReference>
<name>A0A0D2MBQ3_9CHLO</name>
<proteinExistence type="predicted"/>
<dbReference type="SMART" id="SM00320">
    <property type="entry name" value="WD40"/>
    <property type="match status" value="3"/>
</dbReference>
<dbReference type="RefSeq" id="XP_013891785.1">
    <property type="nucleotide sequence ID" value="XM_014036331.1"/>
</dbReference>
<accession>A0A0D2MBQ3</accession>
<dbReference type="EMBL" id="KK105336">
    <property type="protein sequence ID" value="KIY92765.1"/>
    <property type="molecule type" value="Genomic_DNA"/>
</dbReference>
<dbReference type="InterPro" id="IPR037850">
    <property type="entry name" value="RBBP5/Swd1"/>
</dbReference>
<dbReference type="Pfam" id="PF00400">
    <property type="entry name" value="WD40"/>
    <property type="match status" value="2"/>
</dbReference>
<keyword evidence="2 5" id="KW-0853">WD repeat</keyword>